<name>A0A3B5PN20_XIPMA</name>
<feature type="domain" description="Immunoglobulin V-set" evidence="4">
    <location>
        <begin position="36"/>
        <end position="118"/>
    </location>
</feature>
<reference evidence="5" key="4">
    <citation type="submission" date="2025-09" db="UniProtKB">
        <authorList>
            <consortium name="Ensembl"/>
        </authorList>
    </citation>
    <scope>IDENTIFICATION</scope>
    <source>
        <strain evidence="5">JP 163 A</strain>
    </source>
</reference>
<organism evidence="5 6">
    <name type="scientific">Xiphophorus maculatus</name>
    <name type="common">Southern platyfish</name>
    <name type="synonym">Platypoecilus maculatus</name>
    <dbReference type="NCBI Taxonomy" id="8083"/>
    <lineage>
        <taxon>Eukaryota</taxon>
        <taxon>Metazoa</taxon>
        <taxon>Chordata</taxon>
        <taxon>Craniata</taxon>
        <taxon>Vertebrata</taxon>
        <taxon>Euteleostomi</taxon>
        <taxon>Actinopterygii</taxon>
        <taxon>Neopterygii</taxon>
        <taxon>Teleostei</taxon>
        <taxon>Neoteleostei</taxon>
        <taxon>Acanthomorphata</taxon>
        <taxon>Ovalentaria</taxon>
        <taxon>Atherinomorphae</taxon>
        <taxon>Cyprinodontiformes</taxon>
        <taxon>Poeciliidae</taxon>
        <taxon>Poeciliinae</taxon>
        <taxon>Xiphophorus</taxon>
    </lineage>
</organism>
<feature type="signal peptide" evidence="3">
    <location>
        <begin position="1"/>
        <end position="16"/>
    </location>
</feature>
<dbReference type="SMART" id="SM00406">
    <property type="entry name" value="IGv"/>
    <property type="match status" value="1"/>
</dbReference>
<reference evidence="6" key="2">
    <citation type="journal article" date="2013" name="Nat. Genet.">
        <title>The genome of the platyfish, Xiphophorus maculatus, provides insights into evolutionary adaptation and several complex traits.</title>
        <authorList>
            <person name="Schartl M."/>
            <person name="Walter R.B."/>
            <person name="Shen Y."/>
            <person name="Garcia T."/>
            <person name="Catchen J."/>
            <person name="Amores A."/>
            <person name="Braasch I."/>
            <person name="Chalopin D."/>
            <person name="Volff J.N."/>
            <person name="Lesch K.P."/>
            <person name="Bisazza A."/>
            <person name="Minx P."/>
            <person name="Hillier L."/>
            <person name="Wilson R.K."/>
            <person name="Fuerstenberg S."/>
            <person name="Boore J."/>
            <person name="Searle S."/>
            <person name="Postlethwait J.H."/>
            <person name="Warren W.C."/>
        </authorList>
    </citation>
    <scope>NUCLEOTIDE SEQUENCE [LARGE SCALE GENOMIC DNA]</scope>
    <source>
        <strain evidence="6">JP 163 A</strain>
    </source>
</reference>
<dbReference type="SUPFAM" id="SSF48726">
    <property type="entry name" value="Immunoglobulin"/>
    <property type="match status" value="1"/>
</dbReference>
<accession>A0A3B5PN20</accession>
<reference evidence="5" key="3">
    <citation type="submission" date="2025-08" db="UniProtKB">
        <authorList>
            <consortium name="Ensembl"/>
        </authorList>
    </citation>
    <scope>IDENTIFICATION</scope>
    <source>
        <strain evidence="5">JP 163 A</strain>
    </source>
</reference>
<dbReference type="CDD" id="cd00099">
    <property type="entry name" value="IgV"/>
    <property type="match status" value="1"/>
</dbReference>
<proteinExistence type="predicted"/>
<keyword evidence="1 3" id="KW-0732">Signal</keyword>
<evidence type="ECO:0000313" key="5">
    <source>
        <dbReference type="Ensembl" id="ENSXMAP00000020498.1"/>
    </source>
</evidence>
<dbReference type="InterPro" id="IPR050413">
    <property type="entry name" value="TCR_beta_variable"/>
</dbReference>
<evidence type="ECO:0000256" key="1">
    <source>
        <dbReference type="ARBA" id="ARBA00022729"/>
    </source>
</evidence>
<sequence length="184" mass="20540">QWSLLLCCQLPQCCTATALQYKNLTRQTVLQISEIYVQLFCSHNQSSYRVVLWYQKTPGDQALNLIGYGYGQISNDSVEEKFRKHFRLGGDLAAAKKNLSLSIAGLKAEHTATYFCAAREAHCAKHPAALNKNLQPMASCYLLSESRQSPAAITVKTTSSAHFSNNAVQRALYHTFNYETSNKP</sequence>
<dbReference type="Proteomes" id="UP000002852">
    <property type="component" value="Unassembled WGS sequence"/>
</dbReference>
<dbReference type="InParanoid" id="A0A3B5PN20"/>
<dbReference type="AlphaFoldDB" id="A0A3B5PN20"/>
<evidence type="ECO:0000313" key="6">
    <source>
        <dbReference type="Proteomes" id="UP000002852"/>
    </source>
</evidence>
<keyword evidence="6" id="KW-1185">Reference proteome</keyword>
<dbReference type="GO" id="GO:0002376">
    <property type="term" value="P:immune system process"/>
    <property type="evidence" value="ECO:0007669"/>
    <property type="project" value="UniProtKB-KW"/>
</dbReference>
<evidence type="ECO:0000256" key="2">
    <source>
        <dbReference type="ARBA" id="ARBA00022859"/>
    </source>
</evidence>
<dbReference type="GeneTree" id="ENSGT00980000198722"/>
<evidence type="ECO:0000259" key="4">
    <source>
        <dbReference type="SMART" id="SM00406"/>
    </source>
</evidence>
<dbReference type="InterPro" id="IPR036179">
    <property type="entry name" value="Ig-like_dom_sf"/>
</dbReference>
<dbReference type="Pfam" id="PF07686">
    <property type="entry name" value="V-set"/>
    <property type="match status" value="1"/>
</dbReference>
<keyword evidence="2" id="KW-0391">Immunity</keyword>
<dbReference type="Gene3D" id="2.60.40.10">
    <property type="entry name" value="Immunoglobulins"/>
    <property type="match status" value="1"/>
</dbReference>
<dbReference type="GO" id="GO:0005886">
    <property type="term" value="C:plasma membrane"/>
    <property type="evidence" value="ECO:0007669"/>
    <property type="project" value="TreeGrafter"/>
</dbReference>
<feature type="chain" id="PRO_5017302174" description="Immunoglobulin V-set domain-containing protein" evidence="3">
    <location>
        <begin position="17"/>
        <end position="184"/>
    </location>
</feature>
<dbReference type="PANTHER" id="PTHR23268">
    <property type="entry name" value="T-CELL RECEPTOR BETA CHAIN"/>
    <property type="match status" value="1"/>
</dbReference>
<dbReference type="InterPro" id="IPR013783">
    <property type="entry name" value="Ig-like_fold"/>
</dbReference>
<dbReference type="GO" id="GO:0007166">
    <property type="term" value="P:cell surface receptor signaling pathway"/>
    <property type="evidence" value="ECO:0007669"/>
    <property type="project" value="TreeGrafter"/>
</dbReference>
<reference evidence="6" key="1">
    <citation type="submission" date="2012-01" db="EMBL/GenBank/DDBJ databases">
        <authorList>
            <person name="Walter R."/>
            <person name="Schartl M."/>
            <person name="Warren W."/>
        </authorList>
    </citation>
    <scope>NUCLEOTIDE SEQUENCE [LARGE SCALE GENOMIC DNA]</scope>
    <source>
        <strain evidence="6">JP 163 A</strain>
    </source>
</reference>
<dbReference type="InterPro" id="IPR013106">
    <property type="entry name" value="Ig_V-set"/>
</dbReference>
<dbReference type="Ensembl" id="ENSXMAT00000023565.1">
    <property type="protein sequence ID" value="ENSXMAP00000020498.1"/>
    <property type="gene ID" value="ENSXMAG00000023478.1"/>
</dbReference>
<dbReference type="STRING" id="8083.ENSXMAP00000020498"/>
<evidence type="ECO:0000256" key="3">
    <source>
        <dbReference type="SAM" id="SignalP"/>
    </source>
</evidence>
<protein>
    <recommendedName>
        <fullName evidence="4">Immunoglobulin V-set domain-containing protein</fullName>
    </recommendedName>
</protein>